<accession>A0A2P8D8J9</accession>
<dbReference type="EMBL" id="PYGD01000002">
    <property type="protein sequence ID" value="PSK93555.1"/>
    <property type="molecule type" value="Genomic_DNA"/>
</dbReference>
<comment type="caution">
    <text evidence="1">The sequence shown here is derived from an EMBL/GenBank/DDBJ whole genome shotgun (WGS) entry which is preliminary data.</text>
</comment>
<evidence type="ECO:0000313" key="2">
    <source>
        <dbReference type="Proteomes" id="UP000240572"/>
    </source>
</evidence>
<dbReference type="AlphaFoldDB" id="A0A2P8D8J9"/>
<sequence length="105" mass="11723">MLCQLALLPDGNKRMVIACLSSALAAPIGYRNIIGTTLAKHCQATGSANCEAQFARAVDYCLLQLYRYHFSEEEPGEVAYNLELAGTIVGGEMIRTKLRYRFYQR</sequence>
<dbReference type="Proteomes" id="UP000240572">
    <property type="component" value="Unassembled WGS sequence"/>
</dbReference>
<proteinExistence type="predicted"/>
<keyword evidence="2" id="KW-1185">Reference proteome</keyword>
<protein>
    <submittedName>
        <fullName evidence="1">Uncharacterized protein</fullName>
    </submittedName>
</protein>
<gene>
    <name evidence="1" type="ORF">B0I18_102525</name>
</gene>
<name>A0A2P8D8J9_9BACT</name>
<reference evidence="1 2" key="1">
    <citation type="submission" date="2018-03" db="EMBL/GenBank/DDBJ databases">
        <title>Genomic Encyclopedia of Type Strains, Phase III (KMG-III): the genomes of soil and plant-associated and newly described type strains.</title>
        <authorList>
            <person name="Whitman W."/>
        </authorList>
    </citation>
    <scope>NUCLEOTIDE SEQUENCE [LARGE SCALE GENOMIC DNA]</scope>
    <source>
        <strain evidence="1 2">CGMCC 1.12700</strain>
    </source>
</reference>
<organism evidence="1 2">
    <name type="scientific">Taibaiella chishuiensis</name>
    <dbReference type="NCBI Taxonomy" id="1434707"/>
    <lineage>
        <taxon>Bacteria</taxon>
        <taxon>Pseudomonadati</taxon>
        <taxon>Bacteroidota</taxon>
        <taxon>Chitinophagia</taxon>
        <taxon>Chitinophagales</taxon>
        <taxon>Chitinophagaceae</taxon>
        <taxon>Taibaiella</taxon>
    </lineage>
</organism>
<evidence type="ECO:0000313" key="1">
    <source>
        <dbReference type="EMBL" id="PSK93555.1"/>
    </source>
</evidence>